<comment type="caution">
    <text evidence="1">The sequence shown here is derived from an EMBL/GenBank/DDBJ whole genome shotgun (WGS) entry which is preliminary data.</text>
</comment>
<accession>A0A3M7R5Q3</accession>
<dbReference type="Proteomes" id="UP000276133">
    <property type="component" value="Unassembled WGS sequence"/>
</dbReference>
<reference evidence="1 2" key="1">
    <citation type="journal article" date="2018" name="Sci. Rep.">
        <title>Genomic signatures of local adaptation to the degree of environmental predictability in rotifers.</title>
        <authorList>
            <person name="Franch-Gras L."/>
            <person name="Hahn C."/>
            <person name="Garcia-Roger E.M."/>
            <person name="Carmona M.J."/>
            <person name="Serra M."/>
            <person name="Gomez A."/>
        </authorList>
    </citation>
    <scope>NUCLEOTIDE SEQUENCE [LARGE SCALE GENOMIC DNA]</scope>
    <source>
        <strain evidence="1">HYR1</strain>
    </source>
</reference>
<proteinExistence type="predicted"/>
<dbReference type="AlphaFoldDB" id="A0A3M7R5Q3"/>
<organism evidence="1 2">
    <name type="scientific">Brachionus plicatilis</name>
    <name type="common">Marine rotifer</name>
    <name type="synonym">Brachionus muelleri</name>
    <dbReference type="NCBI Taxonomy" id="10195"/>
    <lineage>
        <taxon>Eukaryota</taxon>
        <taxon>Metazoa</taxon>
        <taxon>Spiralia</taxon>
        <taxon>Gnathifera</taxon>
        <taxon>Rotifera</taxon>
        <taxon>Eurotatoria</taxon>
        <taxon>Monogononta</taxon>
        <taxon>Pseudotrocha</taxon>
        <taxon>Ploima</taxon>
        <taxon>Brachionidae</taxon>
        <taxon>Brachionus</taxon>
    </lineage>
</organism>
<evidence type="ECO:0000313" key="1">
    <source>
        <dbReference type="EMBL" id="RNA18578.1"/>
    </source>
</evidence>
<gene>
    <name evidence="1" type="ORF">BpHYR1_011643</name>
</gene>
<name>A0A3M7R5Q3_BRAPC</name>
<dbReference type="EMBL" id="REGN01004211">
    <property type="protein sequence ID" value="RNA18578.1"/>
    <property type="molecule type" value="Genomic_DNA"/>
</dbReference>
<evidence type="ECO:0000313" key="2">
    <source>
        <dbReference type="Proteomes" id="UP000276133"/>
    </source>
</evidence>
<sequence length="440" mass="49292">MSISLVSSLLSEIARTLFQKLFVRKIKCQTYLSSQSLKKSKSYRSFVELNRIGVDAQNHLYFAISFEIIFEQKCQFRVPSLDAISESHQRRINAARLPQPRAGVLGALGAFTAGQVHQRQLAHIDRTLLAAALRLHQANAENTVTPRRLRVQLGVRDHSFLLRLRNQVQGLFDCLHLELIHVLDVHAALGVFLQIFRLFQVLSARHGRSAGRSYIVKQVINVVVVDFNARYVHGIVVVAKSLLLSGQFGGVGGGRVGQTALAVRLNLERVHSVRLEDVLAGNVALDGLKQTVERALQHARLVLIADHGQILDERHAHLFEQLFLRGLLVVDLGERVDQLFDLAGSVRGRALKERFIEVYVKSGIDGRLGAAHTSGIWSIRLDLSKILRHDSSVSLGRGRIRHLGIFILSSHFYEVKGHFFISDGISDYIKMCPENIRFKA</sequence>
<protein>
    <submittedName>
        <fullName evidence="1">Uncharacterized protein</fullName>
    </submittedName>
</protein>
<keyword evidence="2" id="KW-1185">Reference proteome</keyword>